<dbReference type="SMART" id="SM00184">
    <property type="entry name" value="RING"/>
    <property type="match status" value="1"/>
</dbReference>
<dbReference type="InterPro" id="IPR011016">
    <property type="entry name" value="Znf_RING-CH"/>
</dbReference>
<dbReference type="Pfam" id="PF14369">
    <property type="entry name" value="Zn_ribbon_19"/>
    <property type="match status" value="1"/>
</dbReference>
<dbReference type="SUPFAM" id="SSF57850">
    <property type="entry name" value="RING/U-box"/>
    <property type="match status" value="1"/>
</dbReference>
<evidence type="ECO:0000256" key="9">
    <source>
        <dbReference type="SAM" id="MobiDB-lite"/>
    </source>
</evidence>
<evidence type="ECO:0000256" key="1">
    <source>
        <dbReference type="ARBA" id="ARBA00000900"/>
    </source>
</evidence>
<evidence type="ECO:0000256" key="7">
    <source>
        <dbReference type="ARBA" id="ARBA00022833"/>
    </source>
</evidence>
<dbReference type="GO" id="GO:0006511">
    <property type="term" value="P:ubiquitin-dependent protein catabolic process"/>
    <property type="evidence" value="ECO:0007669"/>
    <property type="project" value="TreeGrafter"/>
</dbReference>
<evidence type="ECO:0000313" key="11">
    <source>
        <dbReference type="EMBL" id="KAJ1982137.1"/>
    </source>
</evidence>
<feature type="region of interest" description="Disordered" evidence="9">
    <location>
        <begin position="340"/>
        <end position="393"/>
    </location>
</feature>
<keyword evidence="7" id="KW-0862">Zinc</keyword>
<feature type="compositionally biased region" description="Polar residues" evidence="9">
    <location>
        <begin position="464"/>
        <end position="484"/>
    </location>
</feature>
<feature type="compositionally biased region" description="Low complexity" evidence="9">
    <location>
        <begin position="437"/>
        <end position="448"/>
    </location>
</feature>
<evidence type="ECO:0000256" key="2">
    <source>
        <dbReference type="ARBA" id="ARBA00012483"/>
    </source>
</evidence>
<dbReference type="PROSITE" id="PS50089">
    <property type="entry name" value="ZF_RING_2"/>
    <property type="match status" value="1"/>
</dbReference>
<evidence type="ECO:0000256" key="5">
    <source>
        <dbReference type="ARBA" id="ARBA00022771"/>
    </source>
</evidence>
<feature type="region of interest" description="Disordered" evidence="9">
    <location>
        <begin position="152"/>
        <end position="206"/>
    </location>
</feature>
<evidence type="ECO:0000313" key="12">
    <source>
        <dbReference type="Proteomes" id="UP001151582"/>
    </source>
</evidence>
<dbReference type="Gene3D" id="3.30.40.10">
    <property type="entry name" value="Zinc/RING finger domain, C3HC4 (zinc finger)"/>
    <property type="match status" value="1"/>
</dbReference>
<feature type="compositionally biased region" description="Basic and acidic residues" evidence="9">
    <location>
        <begin position="501"/>
        <end position="514"/>
    </location>
</feature>
<evidence type="ECO:0000259" key="10">
    <source>
        <dbReference type="PROSITE" id="PS50089"/>
    </source>
</evidence>
<feature type="region of interest" description="Disordered" evidence="9">
    <location>
        <begin position="112"/>
        <end position="137"/>
    </location>
</feature>
<keyword evidence="3" id="KW-0808">Transferase</keyword>
<dbReference type="PANTHER" id="PTHR45931">
    <property type="entry name" value="SI:CH211-59O9.10"/>
    <property type="match status" value="1"/>
</dbReference>
<dbReference type="PANTHER" id="PTHR45931:SF3">
    <property type="entry name" value="RING ZINC FINGER-CONTAINING PROTEIN"/>
    <property type="match status" value="1"/>
</dbReference>
<dbReference type="InterPro" id="IPR013083">
    <property type="entry name" value="Znf_RING/FYVE/PHD"/>
</dbReference>
<accession>A0A9W8B4V0</accession>
<dbReference type="GO" id="GO:0008270">
    <property type="term" value="F:zinc ion binding"/>
    <property type="evidence" value="ECO:0007669"/>
    <property type="project" value="UniProtKB-KW"/>
</dbReference>
<evidence type="ECO:0000256" key="6">
    <source>
        <dbReference type="ARBA" id="ARBA00022786"/>
    </source>
</evidence>
<dbReference type="InterPro" id="IPR001841">
    <property type="entry name" value="Znf_RING"/>
</dbReference>
<feature type="domain" description="RING-type" evidence="10">
    <location>
        <begin position="296"/>
        <end position="337"/>
    </location>
</feature>
<dbReference type="EC" id="2.3.2.27" evidence="2"/>
<evidence type="ECO:0000256" key="3">
    <source>
        <dbReference type="ARBA" id="ARBA00022679"/>
    </source>
</evidence>
<dbReference type="FunFam" id="3.30.40.10:FF:000127">
    <property type="entry name" value="E3 ubiquitin-protein ligase RNF181"/>
    <property type="match status" value="1"/>
</dbReference>
<name>A0A9W8B4V0_9FUNG</name>
<dbReference type="AlphaFoldDB" id="A0A9W8B4V0"/>
<dbReference type="CDD" id="cd16667">
    <property type="entry name" value="RING-H2_RNF126-like"/>
    <property type="match status" value="1"/>
</dbReference>
<comment type="caution">
    <text evidence="11">The sequence shown here is derived from an EMBL/GenBank/DDBJ whole genome shotgun (WGS) entry which is preliminary data.</text>
</comment>
<protein>
    <recommendedName>
        <fullName evidence="2">RING-type E3 ubiquitin transferase</fullName>
        <ecNumber evidence="2">2.3.2.27</ecNumber>
    </recommendedName>
</protein>
<feature type="compositionally biased region" description="Low complexity" evidence="9">
    <location>
        <begin position="485"/>
        <end position="497"/>
    </location>
</feature>
<reference evidence="11" key="1">
    <citation type="submission" date="2022-07" db="EMBL/GenBank/DDBJ databases">
        <title>Phylogenomic reconstructions and comparative analyses of Kickxellomycotina fungi.</title>
        <authorList>
            <person name="Reynolds N.K."/>
            <person name="Stajich J.E."/>
            <person name="Barry K."/>
            <person name="Grigoriev I.V."/>
            <person name="Crous P."/>
            <person name="Smith M.E."/>
        </authorList>
    </citation>
    <scope>NUCLEOTIDE SEQUENCE</scope>
    <source>
        <strain evidence="11">RSA 567</strain>
    </source>
</reference>
<dbReference type="EMBL" id="JANBQB010000100">
    <property type="protein sequence ID" value="KAJ1982137.1"/>
    <property type="molecule type" value="Genomic_DNA"/>
</dbReference>
<dbReference type="InterPro" id="IPR039525">
    <property type="entry name" value="RNF126-like_zinc-ribbon"/>
</dbReference>
<keyword evidence="4" id="KW-0479">Metal-binding</keyword>
<dbReference type="GO" id="GO:0061630">
    <property type="term" value="F:ubiquitin protein ligase activity"/>
    <property type="evidence" value="ECO:0007669"/>
    <property type="project" value="UniProtKB-EC"/>
</dbReference>
<comment type="catalytic activity">
    <reaction evidence="1">
        <text>S-ubiquitinyl-[E2 ubiquitin-conjugating enzyme]-L-cysteine + [acceptor protein]-L-lysine = [E2 ubiquitin-conjugating enzyme]-L-cysteine + N(6)-ubiquitinyl-[acceptor protein]-L-lysine.</text>
        <dbReference type="EC" id="2.3.2.27"/>
    </reaction>
</comment>
<dbReference type="Proteomes" id="UP001151582">
    <property type="component" value="Unassembled WGS sequence"/>
</dbReference>
<evidence type="ECO:0000256" key="4">
    <source>
        <dbReference type="ARBA" id="ARBA00022723"/>
    </source>
</evidence>
<feature type="compositionally biased region" description="Polar residues" evidence="9">
    <location>
        <begin position="168"/>
        <end position="177"/>
    </location>
</feature>
<feature type="compositionally biased region" description="Low complexity" evidence="9">
    <location>
        <begin position="344"/>
        <end position="381"/>
    </location>
</feature>
<proteinExistence type="predicted"/>
<feature type="compositionally biased region" description="Low complexity" evidence="9">
    <location>
        <begin position="412"/>
        <end position="429"/>
    </location>
</feature>
<dbReference type="InterPro" id="IPR051834">
    <property type="entry name" value="RING_finger_E3_ligase"/>
</dbReference>
<dbReference type="SMART" id="SM00744">
    <property type="entry name" value="RINGv"/>
    <property type="match status" value="1"/>
</dbReference>
<dbReference type="Pfam" id="PF13639">
    <property type="entry name" value="zf-RING_2"/>
    <property type="match status" value="1"/>
</dbReference>
<organism evidence="11 12">
    <name type="scientific">Dimargaris verticillata</name>
    <dbReference type="NCBI Taxonomy" id="2761393"/>
    <lineage>
        <taxon>Eukaryota</taxon>
        <taxon>Fungi</taxon>
        <taxon>Fungi incertae sedis</taxon>
        <taxon>Zoopagomycota</taxon>
        <taxon>Kickxellomycotina</taxon>
        <taxon>Dimargaritomycetes</taxon>
        <taxon>Dimargaritales</taxon>
        <taxon>Dimargaritaceae</taxon>
        <taxon>Dimargaris</taxon>
    </lineage>
</organism>
<sequence length="514" mass="53519">MPPASNASYWCHMCGTPVVAMMTPDPMCPHCLDTFVEQITPGNEPQAYISYQANHERPGQGNGPNGGPRQSTTASSPPPSAHAPPYLDFGAINETLPGVGDALRVALTAGTLSAPAMPPSSGIPNAPGAGEQHMYVNPDGSRTFVSWSSSALPDAWRNQEPSRHRSESSPGTQNHSHPFQHAGGGDPTQPPPPFPGPGGADEDGGPFSLLRLLQMIGHSTGGTFVPLTGPMFATVGGNGNGRFGDYVLDTNEFDNIISRIMEQQPSNQPPPASENSISNLRQSSVTATDLEETKECSICRDDFSVGDKVVRLPCKHFFHDPCIKQWLRTNGTCPICRKRLDNTSSSPDSSSRPDQSSSSHSHPSGPGPNHSGSSQNSRSPNNGGGSGGSGSSQWFPGAGMFFSAASNILSSTLSPAPASSQPPATTTGSNPASGQPTAASPNTTTSSSAWSTLVPLVSNLLQSLTSPHHASSGSPHDSTANRAHSTTSRRSPSSSPPVGGGHHDPLRHLDDDVD</sequence>
<dbReference type="GO" id="GO:0005634">
    <property type="term" value="C:nucleus"/>
    <property type="evidence" value="ECO:0007669"/>
    <property type="project" value="TreeGrafter"/>
</dbReference>
<feature type="region of interest" description="Disordered" evidence="9">
    <location>
        <begin position="54"/>
        <end position="89"/>
    </location>
</feature>
<feature type="region of interest" description="Disordered" evidence="9">
    <location>
        <begin position="412"/>
        <end position="448"/>
    </location>
</feature>
<gene>
    <name evidence="11" type="ORF">H4R34_001816</name>
</gene>
<keyword evidence="6" id="KW-0833">Ubl conjugation pathway</keyword>
<feature type="region of interest" description="Disordered" evidence="9">
    <location>
        <begin position="464"/>
        <end position="514"/>
    </location>
</feature>
<evidence type="ECO:0000256" key="8">
    <source>
        <dbReference type="PROSITE-ProRule" id="PRU00175"/>
    </source>
</evidence>
<keyword evidence="12" id="KW-1185">Reference proteome</keyword>
<keyword evidence="5 8" id="KW-0863">Zinc-finger</keyword>
<dbReference type="GO" id="GO:0016567">
    <property type="term" value="P:protein ubiquitination"/>
    <property type="evidence" value="ECO:0007669"/>
    <property type="project" value="UniProtKB-ARBA"/>
</dbReference>
<dbReference type="OrthoDB" id="8062037at2759"/>